<comment type="caution">
    <text evidence="2">The sequence shown here is derived from an EMBL/GenBank/DDBJ whole genome shotgun (WGS) entry which is preliminary data.</text>
</comment>
<dbReference type="RefSeq" id="WP_168147661.1">
    <property type="nucleotide sequence ID" value="NZ_JAAVXB010000004.1"/>
</dbReference>
<organism evidence="2 3">
    <name type="scientific">Solimonas marina</name>
    <dbReference type="NCBI Taxonomy" id="2714601"/>
    <lineage>
        <taxon>Bacteria</taxon>
        <taxon>Pseudomonadati</taxon>
        <taxon>Pseudomonadota</taxon>
        <taxon>Gammaproteobacteria</taxon>
        <taxon>Nevskiales</taxon>
        <taxon>Nevskiaceae</taxon>
        <taxon>Solimonas</taxon>
    </lineage>
</organism>
<dbReference type="Pfam" id="PF02954">
    <property type="entry name" value="HTH_8"/>
    <property type="match status" value="1"/>
</dbReference>
<sequence>MPTLHTPLRHARLIEDVVRGGRAAERYDPRIRDSWQRCLADYALQPSAKRQPTMVRGAELRERRERSGAIYPIAQIEMRTLTQLLNAPVGVMLTDGDGVILGYCGDPSFAEMAARAGFREGAIWSEAEQGTNGMGTCLALGTPVLIDGPEHFLSQNAGLTCCAAPIVDGRGQLVGTLNISGRLQLSAGPTQALVSLAVQNIENRALLEAHRRHHLLRFHPHREFVSTAGEGLLAFDDNGRVLAANRSALGWLDRSSHVEVHGTTVESLFGCKLERLLALSRSSAHALPLPQRDGGLLCYGILQSPATPRLELARPLADAEREALRETLERCRWNVSVAAAQLAISRRTLYRKLERHGLQRYRAG</sequence>
<dbReference type="PRINTS" id="PR01590">
    <property type="entry name" value="HTHFIS"/>
</dbReference>
<reference evidence="2" key="1">
    <citation type="submission" date="2020-03" db="EMBL/GenBank/DDBJ databases">
        <title>Solimonas marina sp. nov., isolated from deep seawater of the Pacific Ocean.</title>
        <authorList>
            <person name="Liu X."/>
            <person name="Lai Q."/>
            <person name="Sun F."/>
            <person name="Gai Y."/>
            <person name="Li G."/>
            <person name="Shao Z."/>
        </authorList>
    </citation>
    <scope>NUCLEOTIDE SEQUENCE</scope>
    <source>
        <strain evidence="2">C16B3</strain>
    </source>
</reference>
<dbReference type="Gene3D" id="3.30.450.40">
    <property type="match status" value="1"/>
</dbReference>
<evidence type="ECO:0000313" key="3">
    <source>
        <dbReference type="Proteomes" id="UP000653472"/>
    </source>
</evidence>
<dbReference type="InterPro" id="IPR029016">
    <property type="entry name" value="GAF-like_dom_sf"/>
</dbReference>
<dbReference type="Proteomes" id="UP000653472">
    <property type="component" value="Unassembled WGS sequence"/>
</dbReference>
<dbReference type="Gene3D" id="1.10.10.60">
    <property type="entry name" value="Homeodomain-like"/>
    <property type="match status" value="1"/>
</dbReference>
<dbReference type="GO" id="GO:0043565">
    <property type="term" value="F:sequence-specific DNA binding"/>
    <property type="evidence" value="ECO:0007669"/>
    <property type="project" value="InterPro"/>
</dbReference>
<accession>A0A970B694</accession>
<gene>
    <name evidence="2" type="ORF">G7Y82_08715</name>
</gene>
<dbReference type="InterPro" id="IPR002197">
    <property type="entry name" value="HTH_Fis"/>
</dbReference>
<dbReference type="InterPro" id="IPR009057">
    <property type="entry name" value="Homeodomain-like_sf"/>
</dbReference>
<feature type="domain" description="DNA binding HTH" evidence="1">
    <location>
        <begin position="316"/>
        <end position="355"/>
    </location>
</feature>
<keyword evidence="3" id="KW-1185">Reference proteome</keyword>
<evidence type="ECO:0000313" key="2">
    <source>
        <dbReference type="EMBL" id="NKF22400.1"/>
    </source>
</evidence>
<name>A0A970B694_9GAMM</name>
<dbReference type="SUPFAM" id="SSF55781">
    <property type="entry name" value="GAF domain-like"/>
    <property type="match status" value="1"/>
</dbReference>
<protein>
    <submittedName>
        <fullName evidence="2">Sigma-54-dependent Fis family transcriptional regulator</fullName>
    </submittedName>
</protein>
<dbReference type="EMBL" id="JAAVXB010000004">
    <property type="protein sequence ID" value="NKF22400.1"/>
    <property type="molecule type" value="Genomic_DNA"/>
</dbReference>
<evidence type="ECO:0000259" key="1">
    <source>
        <dbReference type="Pfam" id="PF02954"/>
    </source>
</evidence>
<proteinExistence type="predicted"/>
<dbReference type="SUPFAM" id="SSF46689">
    <property type="entry name" value="Homeodomain-like"/>
    <property type="match status" value="1"/>
</dbReference>
<dbReference type="AlphaFoldDB" id="A0A970B694"/>